<reference evidence="2 3" key="1">
    <citation type="journal article" date="2014" name="Proc. Natl. Acad. Sci. U.S.A.">
        <title>Trajectory and genomic determinants of fungal-pathogen speciation and host adaptation.</title>
        <authorList>
            <person name="Hu X."/>
            <person name="Xiao G."/>
            <person name="Zheng P."/>
            <person name="Shang Y."/>
            <person name="Su Y."/>
            <person name="Zhang X."/>
            <person name="Liu X."/>
            <person name="Zhan S."/>
            <person name="St Leger R.J."/>
            <person name="Wang C."/>
        </authorList>
    </citation>
    <scope>NUCLEOTIDE SEQUENCE [LARGE SCALE GENOMIC DNA]</scope>
    <source>
        <strain evidence="2 3">ARSEF 1941</strain>
    </source>
</reference>
<accession>A0A0B2WMD2</accession>
<evidence type="ECO:0000313" key="3">
    <source>
        <dbReference type="Proteomes" id="UP000030816"/>
    </source>
</evidence>
<feature type="compositionally biased region" description="Polar residues" evidence="1">
    <location>
        <begin position="1"/>
        <end position="20"/>
    </location>
</feature>
<gene>
    <name evidence="2" type="ORF">MAM_07238</name>
</gene>
<dbReference type="GeneID" id="63741693"/>
<dbReference type="Proteomes" id="UP000030816">
    <property type="component" value="Unassembled WGS sequence"/>
</dbReference>
<feature type="compositionally biased region" description="Polar residues" evidence="1">
    <location>
        <begin position="33"/>
        <end position="42"/>
    </location>
</feature>
<comment type="caution">
    <text evidence="2">The sequence shown here is derived from an EMBL/GenBank/DDBJ whole genome shotgun (WGS) entry which is preliminary data.</text>
</comment>
<evidence type="ECO:0000256" key="1">
    <source>
        <dbReference type="SAM" id="MobiDB-lite"/>
    </source>
</evidence>
<name>A0A0B2WMD2_METAS</name>
<keyword evidence="3" id="KW-1185">Reference proteome</keyword>
<feature type="region of interest" description="Disordered" evidence="1">
    <location>
        <begin position="64"/>
        <end position="89"/>
    </location>
</feature>
<proteinExistence type="predicted"/>
<dbReference type="AlphaFoldDB" id="A0A0B2WMD2"/>
<organism evidence="2 3">
    <name type="scientific">Metarhizium album (strain ARSEF 1941)</name>
    <dbReference type="NCBI Taxonomy" id="1081103"/>
    <lineage>
        <taxon>Eukaryota</taxon>
        <taxon>Fungi</taxon>
        <taxon>Dikarya</taxon>
        <taxon>Ascomycota</taxon>
        <taxon>Pezizomycotina</taxon>
        <taxon>Sordariomycetes</taxon>
        <taxon>Hypocreomycetidae</taxon>
        <taxon>Hypocreales</taxon>
        <taxon>Clavicipitaceae</taxon>
        <taxon>Metarhizium</taxon>
    </lineage>
</organism>
<dbReference type="HOGENOM" id="CLU_2455207_0_0_1"/>
<dbReference type="EMBL" id="AZHE01000029">
    <property type="protein sequence ID" value="KHN94819.1"/>
    <property type="molecule type" value="Genomic_DNA"/>
</dbReference>
<evidence type="ECO:0000313" key="2">
    <source>
        <dbReference type="EMBL" id="KHN94819.1"/>
    </source>
</evidence>
<feature type="region of interest" description="Disordered" evidence="1">
    <location>
        <begin position="1"/>
        <end position="42"/>
    </location>
</feature>
<sequence>MSGVPTRQAQLQPNSHGDSSDPTEMELPETPSDPASRQTEQLTVFVAADEHRCNGGRLHFVALPPREGKRYASPPSLPPGPASASTPDA</sequence>
<protein>
    <submittedName>
        <fullName evidence="2">Uncharacterized protein</fullName>
    </submittedName>
</protein>
<dbReference type="RefSeq" id="XP_040675885.1">
    <property type="nucleotide sequence ID" value="XM_040826036.1"/>
</dbReference>